<protein>
    <submittedName>
        <fullName evidence="2">Uncharacterized protein</fullName>
    </submittedName>
</protein>
<dbReference type="AlphaFoldDB" id="A0A250JH86"/>
<proteinExistence type="predicted"/>
<dbReference type="Proteomes" id="UP000217257">
    <property type="component" value="Chromosome"/>
</dbReference>
<sequence>MKDVKPLMGAQGSGLSVAGGIKPTEPLQEESGASDASGIPVRPGVPPPVITLSSTVNLNQLWRTTRTARKFVQVVAYTLPPNAAGQVPPPRFRAFGLDMSTGAYVFVIDGQLQTELGPFTENMLSQKAILITTPPGVSYHRSSPSQATDAAAGDAGPPISWGTQPITPPPPPQGRDGYVYGWELNWNRLPEMARAVNSVLPDSFLPAEII</sequence>
<evidence type="ECO:0000256" key="1">
    <source>
        <dbReference type="SAM" id="MobiDB-lite"/>
    </source>
</evidence>
<reference evidence="2 3" key="1">
    <citation type="submission" date="2017-06" db="EMBL/GenBank/DDBJ databases">
        <title>Sequencing and comparative analysis of myxobacterial genomes.</title>
        <authorList>
            <person name="Rupp O."/>
            <person name="Goesmann A."/>
            <person name="Sogaard-Andersen L."/>
        </authorList>
    </citation>
    <scope>NUCLEOTIDE SEQUENCE [LARGE SCALE GENOMIC DNA]</scope>
    <source>
        <strain evidence="2 3">DSM 52655</strain>
    </source>
</reference>
<name>A0A250JH86_9BACT</name>
<organism evidence="2 3">
    <name type="scientific">Cystobacter fuscus</name>
    <dbReference type="NCBI Taxonomy" id="43"/>
    <lineage>
        <taxon>Bacteria</taxon>
        <taxon>Pseudomonadati</taxon>
        <taxon>Myxococcota</taxon>
        <taxon>Myxococcia</taxon>
        <taxon>Myxococcales</taxon>
        <taxon>Cystobacterineae</taxon>
        <taxon>Archangiaceae</taxon>
        <taxon>Cystobacter</taxon>
    </lineage>
</organism>
<feature type="region of interest" description="Disordered" evidence="1">
    <location>
        <begin position="139"/>
        <end position="174"/>
    </location>
</feature>
<evidence type="ECO:0000313" key="2">
    <source>
        <dbReference type="EMBL" id="ATB43254.1"/>
    </source>
</evidence>
<feature type="region of interest" description="Disordered" evidence="1">
    <location>
        <begin position="1"/>
        <end position="42"/>
    </location>
</feature>
<gene>
    <name evidence="2" type="ORF">CYFUS_008734</name>
</gene>
<dbReference type="EMBL" id="CP022098">
    <property type="protein sequence ID" value="ATB43254.1"/>
    <property type="molecule type" value="Genomic_DNA"/>
</dbReference>
<accession>A0A250JH86</accession>
<feature type="compositionally biased region" description="Low complexity" evidence="1">
    <location>
        <begin position="149"/>
        <end position="158"/>
    </location>
</feature>
<dbReference type="RefSeq" id="WP_095990694.1">
    <property type="nucleotide sequence ID" value="NZ_CP022098.1"/>
</dbReference>
<evidence type="ECO:0000313" key="3">
    <source>
        <dbReference type="Proteomes" id="UP000217257"/>
    </source>
</evidence>
<dbReference type="KEGG" id="cfus:CYFUS_008734"/>